<evidence type="ECO:0000313" key="3">
    <source>
        <dbReference type="Proteomes" id="UP000324800"/>
    </source>
</evidence>
<gene>
    <name evidence="2" type="ORF">EZS28_012435</name>
</gene>
<evidence type="ECO:0000313" key="2">
    <source>
        <dbReference type="EMBL" id="KAA6392037.1"/>
    </source>
</evidence>
<feature type="region of interest" description="Disordered" evidence="1">
    <location>
        <begin position="124"/>
        <end position="145"/>
    </location>
</feature>
<name>A0A5J4WAV0_9EUKA</name>
<dbReference type="SUPFAM" id="SSF56672">
    <property type="entry name" value="DNA/RNA polymerases"/>
    <property type="match status" value="1"/>
</dbReference>
<dbReference type="Proteomes" id="UP000324800">
    <property type="component" value="Unassembled WGS sequence"/>
</dbReference>
<sequence length="467" mass="53633">MAHRHHNHPNDNDDDESANSDAGHQVQAPVQIPFDDFVNTIDVESDEDENKDEDEDYTAQPIQQSSDDDHHSMYSASDDEEIRNAQCFPRLRISLEADGDASSSSERERESEAEIVSDIKRRRLLEDESEDNQEKQDSDSISLQDTETKQWLQKLAPILDHDTLGPELDEDHIRAFKVRSRVDLTPLNTMMPHRIVDGKRFSQIGGKVRNLVAAQYIGIIAIESIFKKAKRKHQSKCKTCLSQRNQVSSNRSTVSAALSSKDKKAWKENKSISMNTSRSLSRKRGVNVELNKTIQPQTESKSSHSIYQLRNQQNNDEHTRLQRQNVTVHNKRPDQVAFDDVLTNQKAKWEVIGASQVLTEGAQANWKDVEAPVQLKKRLKPQEFQGTQEEKKIYIEALQEEIQQGVVTRIPKEEVLFLNRTFLIPKKDGRKRKILDCRQVNKYLQDISFKGEDFKKVANITLRGEWA</sequence>
<dbReference type="InterPro" id="IPR043502">
    <property type="entry name" value="DNA/RNA_pol_sf"/>
</dbReference>
<proteinExistence type="predicted"/>
<feature type="non-terminal residue" evidence="2">
    <location>
        <position position="467"/>
    </location>
</feature>
<comment type="caution">
    <text evidence="2">The sequence shown here is derived from an EMBL/GenBank/DDBJ whole genome shotgun (WGS) entry which is preliminary data.</text>
</comment>
<dbReference type="Gene3D" id="3.10.10.10">
    <property type="entry name" value="HIV Type 1 Reverse Transcriptase, subunit A, domain 1"/>
    <property type="match status" value="1"/>
</dbReference>
<feature type="compositionally biased region" description="Acidic residues" evidence="1">
    <location>
        <begin position="43"/>
        <end position="57"/>
    </location>
</feature>
<accession>A0A5J4WAV0</accession>
<organism evidence="2 3">
    <name type="scientific">Streblomastix strix</name>
    <dbReference type="NCBI Taxonomy" id="222440"/>
    <lineage>
        <taxon>Eukaryota</taxon>
        <taxon>Metamonada</taxon>
        <taxon>Preaxostyla</taxon>
        <taxon>Oxymonadida</taxon>
        <taxon>Streblomastigidae</taxon>
        <taxon>Streblomastix</taxon>
    </lineage>
</organism>
<evidence type="ECO:0000256" key="1">
    <source>
        <dbReference type="SAM" id="MobiDB-lite"/>
    </source>
</evidence>
<feature type="compositionally biased region" description="Basic and acidic residues" evidence="1">
    <location>
        <begin position="260"/>
        <end position="270"/>
    </location>
</feature>
<feature type="compositionally biased region" description="Polar residues" evidence="1">
    <location>
        <begin position="290"/>
        <end position="305"/>
    </location>
</feature>
<protein>
    <submittedName>
        <fullName evidence="2">Uncharacterized protein</fullName>
    </submittedName>
</protein>
<dbReference type="AlphaFoldDB" id="A0A5J4WAV0"/>
<feature type="region of interest" description="Disordered" evidence="1">
    <location>
        <begin position="1"/>
        <end position="83"/>
    </location>
</feature>
<feature type="region of interest" description="Disordered" evidence="1">
    <location>
        <begin position="252"/>
        <end position="305"/>
    </location>
</feature>
<reference evidence="2 3" key="1">
    <citation type="submission" date="2019-03" db="EMBL/GenBank/DDBJ databases">
        <title>Single cell metagenomics reveals metabolic interactions within the superorganism composed of flagellate Streblomastix strix and complex community of Bacteroidetes bacteria on its surface.</title>
        <authorList>
            <person name="Treitli S.C."/>
            <person name="Kolisko M."/>
            <person name="Husnik F."/>
            <person name="Keeling P."/>
            <person name="Hampl V."/>
        </authorList>
    </citation>
    <scope>NUCLEOTIDE SEQUENCE [LARGE SCALE GENOMIC DNA]</scope>
    <source>
        <strain evidence="2">ST1C</strain>
    </source>
</reference>
<dbReference type="EMBL" id="SNRW01002680">
    <property type="protein sequence ID" value="KAA6392037.1"/>
    <property type="molecule type" value="Genomic_DNA"/>
</dbReference>